<dbReference type="EMBL" id="BDCO01000003">
    <property type="protein sequence ID" value="GAT35001.1"/>
    <property type="molecule type" value="Genomic_DNA"/>
</dbReference>
<organism evidence="3 4">
    <name type="scientific">Terrimicrobium sacchariphilum</name>
    <dbReference type="NCBI Taxonomy" id="690879"/>
    <lineage>
        <taxon>Bacteria</taxon>
        <taxon>Pseudomonadati</taxon>
        <taxon>Verrucomicrobiota</taxon>
        <taxon>Terrimicrobiia</taxon>
        <taxon>Terrimicrobiales</taxon>
        <taxon>Terrimicrobiaceae</taxon>
        <taxon>Terrimicrobium</taxon>
    </lineage>
</organism>
<dbReference type="InParanoid" id="A0A146GCA0"/>
<dbReference type="STRING" id="690879.TSACC_361"/>
<comment type="caution">
    <text evidence="3">The sequence shown here is derived from an EMBL/GenBank/DDBJ whole genome shotgun (WGS) entry which is preliminary data.</text>
</comment>
<keyword evidence="4" id="KW-1185">Reference proteome</keyword>
<dbReference type="AlphaFoldDB" id="A0A146GCA0"/>
<evidence type="ECO:0000313" key="4">
    <source>
        <dbReference type="Proteomes" id="UP000076023"/>
    </source>
</evidence>
<accession>A0A146GCA0</accession>
<feature type="compositionally biased region" description="Low complexity" evidence="1">
    <location>
        <begin position="75"/>
        <end position="84"/>
    </location>
</feature>
<feature type="chain" id="PRO_5007524676" evidence="2">
    <location>
        <begin position="19"/>
        <end position="135"/>
    </location>
</feature>
<dbReference type="OrthoDB" id="200389at2"/>
<evidence type="ECO:0000256" key="1">
    <source>
        <dbReference type="SAM" id="MobiDB-lite"/>
    </source>
</evidence>
<dbReference type="Proteomes" id="UP000076023">
    <property type="component" value="Unassembled WGS sequence"/>
</dbReference>
<sequence length="135" mass="13958">MKFSLWIVGGLTILTALAACESGTNSRTPRHTNQNRFGSDSAGTQFAQPTPPAEVSPTPDPLAVVPPTPTPTPTPETTVNTAAPSREVAYGTPVPGKPGFVTSPYAPAAGYVDVRGIPPGVEVKCPYSGKIFLVP</sequence>
<evidence type="ECO:0000256" key="2">
    <source>
        <dbReference type="SAM" id="SignalP"/>
    </source>
</evidence>
<feature type="compositionally biased region" description="Polar residues" evidence="1">
    <location>
        <begin position="23"/>
        <end position="48"/>
    </location>
</feature>
<proteinExistence type="predicted"/>
<name>A0A146GCA0_TERSA</name>
<feature type="compositionally biased region" description="Pro residues" evidence="1">
    <location>
        <begin position="49"/>
        <end position="74"/>
    </location>
</feature>
<gene>
    <name evidence="3" type="ORF">TSACC_361</name>
</gene>
<keyword evidence="2" id="KW-0732">Signal</keyword>
<protein>
    <submittedName>
        <fullName evidence="3">Uncharacterized protein</fullName>
    </submittedName>
</protein>
<dbReference type="PROSITE" id="PS51257">
    <property type="entry name" value="PROKAR_LIPOPROTEIN"/>
    <property type="match status" value="1"/>
</dbReference>
<feature type="signal peptide" evidence="2">
    <location>
        <begin position="1"/>
        <end position="18"/>
    </location>
</feature>
<dbReference type="RefSeq" id="WP_075080863.1">
    <property type="nucleotide sequence ID" value="NZ_BDCO01000003.1"/>
</dbReference>
<reference evidence="4" key="1">
    <citation type="journal article" date="2017" name="Genome Announc.">
        <title>Draft Genome Sequence of Terrimicrobium sacchariphilum NM-5T, a Facultative Anaerobic Soil Bacterium of the Class Spartobacteria.</title>
        <authorList>
            <person name="Qiu Y.L."/>
            <person name="Tourlousse D.M."/>
            <person name="Matsuura N."/>
            <person name="Ohashi A."/>
            <person name="Sekiguchi Y."/>
        </authorList>
    </citation>
    <scope>NUCLEOTIDE SEQUENCE [LARGE SCALE GENOMIC DNA]</scope>
    <source>
        <strain evidence="4">NM-5</strain>
    </source>
</reference>
<feature type="region of interest" description="Disordered" evidence="1">
    <location>
        <begin position="23"/>
        <end position="97"/>
    </location>
</feature>
<evidence type="ECO:0000313" key="3">
    <source>
        <dbReference type="EMBL" id="GAT35001.1"/>
    </source>
</evidence>